<gene>
    <name evidence="2" type="ORF">C498_02660</name>
</gene>
<evidence type="ECO:0000256" key="1">
    <source>
        <dbReference type="SAM" id="MobiDB-lite"/>
    </source>
</evidence>
<sequence>MYGRKRRRPVVESPVSESSNERRLGDERLHQTHWRAQTNARVRVEGVVEGDISDPSRALRV</sequence>
<dbReference type="AlphaFoldDB" id="A0A384KG80"/>
<organism evidence="2 3">
    <name type="scientific">Haloferax volcanii (strain ATCC 29605 / DSM 3757 / JCM 8879 / NBRC 14742 / NCIMB 2012 / VKM B-1768 / DS2)</name>
    <name type="common">Halobacterium volcanii</name>
    <dbReference type="NCBI Taxonomy" id="309800"/>
    <lineage>
        <taxon>Archaea</taxon>
        <taxon>Methanobacteriati</taxon>
        <taxon>Methanobacteriota</taxon>
        <taxon>Stenosarchaea group</taxon>
        <taxon>Halobacteria</taxon>
        <taxon>Halobacteriales</taxon>
        <taxon>Haloferacaceae</taxon>
        <taxon>Haloferax</taxon>
    </lineage>
</organism>
<dbReference type="Proteomes" id="UP000011532">
    <property type="component" value="Unassembled WGS sequence"/>
</dbReference>
<feature type="region of interest" description="Disordered" evidence="1">
    <location>
        <begin position="1"/>
        <end position="28"/>
    </location>
</feature>
<name>A0A384KG80_HALVD</name>
<protein>
    <submittedName>
        <fullName evidence="2">Uncharacterized protein</fullName>
    </submittedName>
</protein>
<evidence type="ECO:0000313" key="2">
    <source>
        <dbReference type="EMBL" id="ELY36383.1"/>
    </source>
</evidence>
<evidence type="ECO:0000313" key="3">
    <source>
        <dbReference type="Proteomes" id="UP000011532"/>
    </source>
</evidence>
<proteinExistence type="predicted"/>
<accession>A0A384KG80</accession>
<feature type="compositionally biased region" description="Basic and acidic residues" evidence="1">
    <location>
        <begin position="19"/>
        <end position="28"/>
    </location>
</feature>
<dbReference type="EMBL" id="AOHU01000022">
    <property type="protein sequence ID" value="ELY36383.1"/>
    <property type="molecule type" value="Genomic_DNA"/>
</dbReference>
<reference evidence="2 3" key="2">
    <citation type="journal article" date="2014" name="PLoS Genet.">
        <title>Phylogenetically driven sequencing of extremely halophilic archaea reveals strategies for static and dynamic osmo-response.</title>
        <authorList>
            <person name="Becker E.A."/>
            <person name="Seitzer P.M."/>
            <person name="Tritt A."/>
            <person name="Larsen D."/>
            <person name="Krusor M."/>
            <person name="Yao A.I."/>
            <person name="Wu D."/>
            <person name="Madern D."/>
            <person name="Eisen J.A."/>
            <person name="Darling A.E."/>
            <person name="Facciotti M.T."/>
        </authorList>
    </citation>
    <scope>NUCLEOTIDE SEQUENCE [LARGE SCALE GENOMIC DNA]</scope>
    <source>
        <strain evidence="3">ATCC 29605 / DSM 3757 / JCM 8879 / NBRC 14742 / NCIMB 2012 / VKM B-1768 / DS2</strain>
    </source>
</reference>
<reference evidence="3" key="1">
    <citation type="submission" date="2012-11" db="EMBL/GenBank/DDBJ databases">
        <authorList>
            <person name="Becker E.A."/>
            <person name="Seitzer P."/>
            <person name="Tritt A."/>
            <person name="Larsen D."/>
            <person name="Yao A."/>
            <person name="Wu D."/>
            <person name="Darling A."/>
            <person name="Eisen J.A."/>
            <person name="Facciotti M.T."/>
        </authorList>
    </citation>
    <scope>NUCLEOTIDE SEQUENCE [LARGE SCALE GENOMIC DNA]</scope>
    <source>
        <strain evidence="3">ATCC 29605 / DSM 3757 / JCM 8879 / NBRC 14742 / NCIMB 2012 / VKM B-1768 / DS2</strain>
    </source>
</reference>
<comment type="caution">
    <text evidence="2">The sequence shown here is derived from an EMBL/GenBank/DDBJ whole genome shotgun (WGS) entry which is preliminary data.</text>
</comment>